<evidence type="ECO:0000313" key="2">
    <source>
        <dbReference type="Proteomes" id="UP000682195"/>
    </source>
</evidence>
<evidence type="ECO:0000313" key="1">
    <source>
        <dbReference type="EMBL" id="QUB75683.1"/>
    </source>
</evidence>
<dbReference type="EMBL" id="CP072361">
    <property type="protein sequence ID" value="QUB75683.1"/>
    <property type="molecule type" value="Genomic_DNA"/>
</dbReference>
<sequence length="259" mass="30237">MNKPNTEIKRWGIVVVQSLTSNDVKTGEILYHDVLQYKEYHKRESFSSFYDVNSSDDFRMAILDIEKSLSEGDILTLQLETHGCDEGIGFNNGEILKWKDFYNIIRTLNIKTRHLLFVVMAMCKSIAMISSINPEKRAPYRAFICTTRKVTSDEIYRGFLAFYDKYFNLLDISHALTALQNEVKDDKGYSPFQVLSAESVFDETFNPNRNISSLVDNQLEQLNIPITDSTRSMMAYNIKLLLKNLHNRFYNYYNFKDLY</sequence>
<dbReference type="RefSeq" id="WP_211807725.1">
    <property type="nucleotide sequence ID" value="NZ_CP072361.1"/>
</dbReference>
<reference evidence="1 2" key="1">
    <citation type="submission" date="2021-03" db="EMBL/GenBank/DDBJ databases">
        <title>Human Oral Microbial Genomes.</title>
        <authorList>
            <person name="Johnston C.D."/>
            <person name="Chen T."/>
            <person name="Dewhirst F.E."/>
        </authorList>
    </citation>
    <scope>NUCLEOTIDE SEQUENCE [LARGE SCALE GENOMIC DNA]</scope>
    <source>
        <strain evidence="1 2">F0054</strain>
    </source>
</reference>
<protein>
    <submittedName>
        <fullName evidence="1">Uncharacterized protein</fullName>
    </submittedName>
</protein>
<gene>
    <name evidence="1" type="ORF">J5A58_01270</name>
</gene>
<name>A0ABX7XQ55_9BACT</name>
<organism evidence="1 2">
    <name type="scientific">Prevotella melaninogenica</name>
    <dbReference type="NCBI Taxonomy" id="28132"/>
    <lineage>
        <taxon>Bacteria</taxon>
        <taxon>Pseudomonadati</taxon>
        <taxon>Bacteroidota</taxon>
        <taxon>Bacteroidia</taxon>
        <taxon>Bacteroidales</taxon>
        <taxon>Prevotellaceae</taxon>
        <taxon>Prevotella</taxon>
    </lineage>
</organism>
<dbReference type="Proteomes" id="UP000682195">
    <property type="component" value="Chromosome 1"/>
</dbReference>
<keyword evidence="2" id="KW-1185">Reference proteome</keyword>
<proteinExistence type="predicted"/>
<accession>A0ABX7XQ55</accession>